<feature type="compositionally biased region" description="Polar residues" evidence="1">
    <location>
        <begin position="250"/>
        <end position="260"/>
    </location>
</feature>
<keyword evidence="3" id="KW-1185">Reference proteome</keyword>
<comment type="caution">
    <text evidence="2">The sequence shown here is derived from an EMBL/GenBank/DDBJ whole genome shotgun (WGS) entry which is preliminary data.</text>
</comment>
<feature type="compositionally biased region" description="Pro residues" evidence="1">
    <location>
        <begin position="459"/>
        <end position="472"/>
    </location>
</feature>
<proteinExistence type="predicted"/>
<feature type="compositionally biased region" description="Polar residues" evidence="1">
    <location>
        <begin position="503"/>
        <end position="523"/>
    </location>
</feature>
<reference evidence="2 3" key="1">
    <citation type="submission" date="2021-06" db="EMBL/GenBank/DDBJ databases">
        <authorList>
            <person name="Palmer J.M."/>
        </authorList>
    </citation>
    <scope>NUCLEOTIDE SEQUENCE [LARGE SCALE GENOMIC DNA]</scope>
    <source>
        <strain evidence="2 3">MEX-2019</strain>
        <tissue evidence="2">Muscle</tissue>
    </source>
</reference>
<feature type="region of interest" description="Disordered" evidence="1">
    <location>
        <begin position="611"/>
        <end position="702"/>
    </location>
</feature>
<feature type="compositionally biased region" description="Pro residues" evidence="1">
    <location>
        <begin position="676"/>
        <end position="685"/>
    </location>
</feature>
<gene>
    <name evidence="2" type="ORF">CRENBAI_005582</name>
</gene>
<sequence>MLAPCFPREQAQLVKGFPLLFSQGASPTGTKANWLMFPPHGFSGHSLPRLIISPLLPVQGTHKPANSLISTPPPNPLPPETDSQRVHLHPCFSRHPPPLVRFSPLLARPRRPQARQTASSSPHGAHSQPSTFSPCFSRYPLPRVFRLLPAAGHAFSPLFARIYSHWLVFSPLLPVQGAYKPANPITFPRQAHCQPSTFPPASPGIHTHWFVFSRCCPSKAPTSPPQQLDLPPPYHQRLTPKGHLHPLLLQASTPTGSSSPRCCPSKAPTSPPTASPSPDRLTANRPPSPPASPGIYSHWLVFHPLLPVQGPTSPPTVSFSPTGSLPTAPPLPCFSRHPLPLVVSPRSCTPSPRCCPCKAPTSPPTAYLPPLPPETDSQGPLPPASPGIHSHGLVFSPLLPVQGAYKPANSIPSPDGSPPTVHLLPLLLRAHPLPLGSGSPAAARPRRPQARQQLHLPPTGSPPNPPPSPPASPGIHSPLVRLLPAACIPFSRCCPSKAPHARQTLQRNPQAASTTHPAPTAITQPMPVHCTQNTHHQHSLSHTFTTHALLLYSPGRPMRPFPRPFQIGLPYAFIKKPAYTYKAIAAPADMATIINPFTFWSWKSSPFSMVNDPDTPAQPSRIKASRRDAGPSSCSDRAAEEDPRPRPKLATPKRRRRRPDGEDLDTSGECPLTHSMPPPSPLPPHPETKPGDDSPPAVCTPPGGAPCFELPAAEWDKIATRELLCYVRNPDQNQVVCKSFSTTFPTNMLCEIGEGRDSDLEAFSHNPADGSFAPLAPQPKHIHQMSEPAVPLWVNNPTLGEFCFTMIGRADIEGSKSDVAMNAGRHKASYPVSTGRNHIASTPPWPSRCFVLIKQSDSPGPHQFLSQLLGASRGPDCPGTSPERAPQLGRFREKGPGARPESPPPRRSGASLPAAARASPASPPADRPQPLEPIFIPKLQI</sequence>
<feature type="region of interest" description="Disordered" evidence="1">
    <location>
        <begin position="109"/>
        <end position="131"/>
    </location>
</feature>
<accession>A0AAV9SGG4</accession>
<organism evidence="2 3">
    <name type="scientific">Crenichthys baileyi</name>
    <name type="common">White River springfish</name>
    <dbReference type="NCBI Taxonomy" id="28760"/>
    <lineage>
        <taxon>Eukaryota</taxon>
        <taxon>Metazoa</taxon>
        <taxon>Chordata</taxon>
        <taxon>Craniata</taxon>
        <taxon>Vertebrata</taxon>
        <taxon>Euteleostomi</taxon>
        <taxon>Actinopterygii</taxon>
        <taxon>Neopterygii</taxon>
        <taxon>Teleostei</taxon>
        <taxon>Neoteleostei</taxon>
        <taxon>Acanthomorphata</taxon>
        <taxon>Ovalentaria</taxon>
        <taxon>Atherinomorphae</taxon>
        <taxon>Cyprinodontiformes</taxon>
        <taxon>Goodeidae</taxon>
        <taxon>Crenichthys</taxon>
    </lineage>
</organism>
<dbReference type="EMBL" id="JAHHUM010000427">
    <property type="protein sequence ID" value="KAK5619899.1"/>
    <property type="molecule type" value="Genomic_DNA"/>
</dbReference>
<feature type="compositionally biased region" description="Low complexity" evidence="1">
    <location>
        <begin position="434"/>
        <end position="443"/>
    </location>
</feature>
<feature type="region of interest" description="Disordered" evidence="1">
    <location>
        <begin position="248"/>
        <end position="290"/>
    </location>
</feature>
<feature type="region of interest" description="Disordered" evidence="1">
    <location>
        <begin position="366"/>
        <end position="389"/>
    </location>
</feature>
<name>A0AAV9SGG4_9TELE</name>
<feature type="compositionally biased region" description="Polar residues" evidence="1">
    <location>
        <begin position="117"/>
        <end position="131"/>
    </location>
</feature>
<dbReference type="Proteomes" id="UP001311232">
    <property type="component" value="Unassembled WGS sequence"/>
</dbReference>
<feature type="region of interest" description="Disordered" evidence="1">
    <location>
        <begin position="501"/>
        <end position="525"/>
    </location>
</feature>
<dbReference type="AlphaFoldDB" id="A0AAV9SGG4"/>
<feature type="region of interest" description="Disordered" evidence="1">
    <location>
        <begin position="862"/>
        <end position="941"/>
    </location>
</feature>
<protein>
    <submittedName>
        <fullName evidence="2">Uncharacterized protein</fullName>
    </submittedName>
</protein>
<evidence type="ECO:0000313" key="3">
    <source>
        <dbReference type="Proteomes" id="UP001311232"/>
    </source>
</evidence>
<feature type="compositionally biased region" description="Pro residues" evidence="1">
    <location>
        <begin position="921"/>
        <end position="931"/>
    </location>
</feature>
<feature type="compositionally biased region" description="Low complexity" evidence="1">
    <location>
        <begin position="907"/>
        <end position="920"/>
    </location>
</feature>
<evidence type="ECO:0000313" key="2">
    <source>
        <dbReference type="EMBL" id="KAK5619899.1"/>
    </source>
</evidence>
<evidence type="ECO:0000256" key="1">
    <source>
        <dbReference type="SAM" id="MobiDB-lite"/>
    </source>
</evidence>
<feature type="region of interest" description="Disordered" evidence="1">
    <location>
        <begin position="434"/>
        <end position="476"/>
    </location>
</feature>